<keyword evidence="2" id="KW-1185">Reference proteome</keyword>
<comment type="caution">
    <text evidence="1">The sequence shown here is derived from an EMBL/GenBank/DDBJ whole genome shotgun (WGS) entry which is preliminary data.</text>
</comment>
<name>A0ABQ6NJZ9_9BACL</name>
<dbReference type="Proteomes" id="UP001285921">
    <property type="component" value="Unassembled WGS sequence"/>
</dbReference>
<evidence type="ECO:0000313" key="2">
    <source>
        <dbReference type="Proteomes" id="UP001285921"/>
    </source>
</evidence>
<evidence type="ECO:0000313" key="1">
    <source>
        <dbReference type="EMBL" id="GMK44512.1"/>
    </source>
</evidence>
<proteinExistence type="predicted"/>
<accession>A0ABQ6NJZ9</accession>
<dbReference type="EMBL" id="BTCL01000004">
    <property type="protein sequence ID" value="GMK44512.1"/>
    <property type="molecule type" value="Genomic_DNA"/>
</dbReference>
<protein>
    <submittedName>
        <fullName evidence="1">Uncharacterized protein</fullName>
    </submittedName>
</protein>
<reference evidence="1 2" key="1">
    <citation type="submission" date="2023-05" db="EMBL/GenBank/DDBJ databases">
        <title>Draft genome of Paenibacillus sp. CCS26.</title>
        <authorList>
            <person name="Akita H."/>
            <person name="Shinto Y."/>
            <person name="Kimura Z."/>
        </authorList>
    </citation>
    <scope>NUCLEOTIDE SEQUENCE [LARGE SCALE GENOMIC DNA]</scope>
    <source>
        <strain evidence="1 2">CCS26</strain>
    </source>
</reference>
<organism evidence="1 2">
    <name type="scientific">Paenibacillus glycanilyticus</name>
    <dbReference type="NCBI Taxonomy" id="126569"/>
    <lineage>
        <taxon>Bacteria</taxon>
        <taxon>Bacillati</taxon>
        <taxon>Bacillota</taxon>
        <taxon>Bacilli</taxon>
        <taxon>Bacillales</taxon>
        <taxon>Paenibacillaceae</taxon>
        <taxon>Paenibacillus</taxon>
    </lineage>
</organism>
<gene>
    <name evidence="1" type="ORF">PghCCS26_16400</name>
</gene>
<sequence>MSLRVFFEYMVEKLMAKLNQPLKGNSEQTIGDLIYDSSIYMDGDC</sequence>